<feature type="transmembrane region" description="Helical" evidence="6">
    <location>
        <begin position="161"/>
        <end position="181"/>
    </location>
</feature>
<feature type="transmembrane region" description="Helical" evidence="6">
    <location>
        <begin position="399"/>
        <end position="423"/>
    </location>
</feature>
<organism evidence="7 8">
    <name type="scientific">Heliocybe sulcata</name>
    <dbReference type="NCBI Taxonomy" id="5364"/>
    <lineage>
        <taxon>Eukaryota</taxon>
        <taxon>Fungi</taxon>
        <taxon>Dikarya</taxon>
        <taxon>Basidiomycota</taxon>
        <taxon>Agaricomycotina</taxon>
        <taxon>Agaricomycetes</taxon>
        <taxon>Gloeophyllales</taxon>
        <taxon>Gloeophyllaceae</taxon>
        <taxon>Heliocybe</taxon>
    </lineage>
</organism>
<dbReference type="GO" id="GO:0016020">
    <property type="term" value="C:membrane"/>
    <property type="evidence" value="ECO:0007669"/>
    <property type="project" value="UniProtKB-SubCell"/>
</dbReference>
<evidence type="ECO:0000256" key="2">
    <source>
        <dbReference type="ARBA" id="ARBA00022692"/>
    </source>
</evidence>
<evidence type="ECO:0000256" key="5">
    <source>
        <dbReference type="SAM" id="MobiDB-lite"/>
    </source>
</evidence>
<dbReference type="STRING" id="5364.A0A5C3N1G0"/>
<feature type="transmembrane region" description="Helical" evidence="6">
    <location>
        <begin position="375"/>
        <end position="393"/>
    </location>
</feature>
<evidence type="ECO:0000313" key="7">
    <source>
        <dbReference type="EMBL" id="TFK51023.1"/>
    </source>
</evidence>
<dbReference type="InterPro" id="IPR036259">
    <property type="entry name" value="MFS_trans_sf"/>
</dbReference>
<feature type="transmembrane region" description="Helical" evidence="6">
    <location>
        <begin position="138"/>
        <end position="155"/>
    </location>
</feature>
<protein>
    <submittedName>
        <fullName evidence="7">MFS general substrate transporter</fullName>
    </submittedName>
</protein>
<evidence type="ECO:0000256" key="4">
    <source>
        <dbReference type="ARBA" id="ARBA00023136"/>
    </source>
</evidence>
<dbReference type="InterPro" id="IPR051068">
    <property type="entry name" value="MFS_Domain-Containing_Protein"/>
</dbReference>
<dbReference type="InterPro" id="IPR011701">
    <property type="entry name" value="MFS"/>
</dbReference>
<dbReference type="Proteomes" id="UP000305948">
    <property type="component" value="Unassembled WGS sequence"/>
</dbReference>
<keyword evidence="8" id="KW-1185">Reference proteome</keyword>
<feature type="transmembrane region" description="Helical" evidence="6">
    <location>
        <begin position="236"/>
        <end position="256"/>
    </location>
</feature>
<feature type="transmembrane region" description="Helical" evidence="6">
    <location>
        <begin position="303"/>
        <end position="323"/>
    </location>
</feature>
<evidence type="ECO:0000256" key="1">
    <source>
        <dbReference type="ARBA" id="ARBA00004141"/>
    </source>
</evidence>
<comment type="subcellular location">
    <subcellularLocation>
        <location evidence="1">Membrane</location>
        <topology evidence="1">Multi-pass membrane protein</topology>
    </subcellularLocation>
</comment>
<dbReference type="OrthoDB" id="2015447at2759"/>
<evidence type="ECO:0000313" key="8">
    <source>
        <dbReference type="Proteomes" id="UP000305948"/>
    </source>
</evidence>
<dbReference type="EMBL" id="ML213512">
    <property type="protein sequence ID" value="TFK51023.1"/>
    <property type="molecule type" value="Genomic_DNA"/>
</dbReference>
<proteinExistence type="predicted"/>
<feature type="region of interest" description="Disordered" evidence="5">
    <location>
        <begin position="263"/>
        <end position="295"/>
    </location>
</feature>
<dbReference type="SUPFAM" id="SSF103473">
    <property type="entry name" value="MFS general substrate transporter"/>
    <property type="match status" value="1"/>
</dbReference>
<dbReference type="PANTHER" id="PTHR23510">
    <property type="entry name" value="INNER MEMBRANE TRANSPORT PROTEIN YAJR"/>
    <property type="match status" value="1"/>
</dbReference>
<evidence type="ECO:0000256" key="6">
    <source>
        <dbReference type="SAM" id="Phobius"/>
    </source>
</evidence>
<dbReference type="Gene3D" id="1.20.1250.20">
    <property type="entry name" value="MFS general substrate transporter like domains"/>
    <property type="match status" value="1"/>
</dbReference>
<feature type="transmembrane region" description="Helical" evidence="6">
    <location>
        <begin position="73"/>
        <end position="93"/>
    </location>
</feature>
<name>A0A5C3N1G0_9AGAM</name>
<dbReference type="GO" id="GO:0022857">
    <property type="term" value="F:transmembrane transporter activity"/>
    <property type="evidence" value="ECO:0007669"/>
    <property type="project" value="InterPro"/>
</dbReference>
<keyword evidence="2 6" id="KW-0812">Transmembrane</keyword>
<accession>A0A5C3N1G0</accession>
<feature type="transmembrane region" description="Helical" evidence="6">
    <location>
        <begin position="105"/>
        <end position="126"/>
    </location>
</feature>
<keyword evidence="4 6" id="KW-0472">Membrane</keyword>
<evidence type="ECO:0000256" key="3">
    <source>
        <dbReference type="ARBA" id="ARBA00022989"/>
    </source>
</evidence>
<dbReference type="AlphaFoldDB" id="A0A5C3N1G0"/>
<keyword evidence="3 6" id="KW-1133">Transmembrane helix</keyword>
<feature type="transmembrane region" description="Helical" evidence="6">
    <location>
        <begin position="462"/>
        <end position="484"/>
    </location>
</feature>
<reference evidence="7 8" key="1">
    <citation type="journal article" date="2019" name="Nat. Ecol. Evol.">
        <title>Megaphylogeny resolves global patterns of mushroom evolution.</title>
        <authorList>
            <person name="Varga T."/>
            <person name="Krizsan K."/>
            <person name="Foldi C."/>
            <person name="Dima B."/>
            <person name="Sanchez-Garcia M."/>
            <person name="Sanchez-Ramirez S."/>
            <person name="Szollosi G.J."/>
            <person name="Szarkandi J.G."/>
            <person name="Papp V."/>
            <person name="Albert L."/>
            <person name="Andreopoulos W."/>
            <person name="Angelini C."/>
            <person name="Antonin V."/>
            <person name="Barry K.W."/>
            <person name="Bougher N.L."/>
            <person name="Buchanan P."/>
            <person name="Buyck B."/>
            <person name="Bense V."/>
            <person name="Catcheside P."/>
            <person name="Chovatia M."/>
            <person name="Cooper J."/>
            <person name="Damon W."/>
            <person name="Desjardin D."/>
            <person name="Finy P."/>
            <person name="Geml J."/>
            <person name="Haridas S."/>
            <person name="Hughes K."/>
            <person name="Justo A."/>
            <person name="Karasinski D."/>
            <person name="Kautmanova I."/>
            <person name="Kiss B."/>
            <person name="Kocsube S."/>
            <person name="Kotiranta H."/>
            <person name="LaButti K.M."/>
            <person name="Lechner B.E."/>
            <person name="Liimatainen K."/>
            <person name="Lipzen A."/>
            <person name="Lukacs Z."/>
            <person name="Mihaltcheva S."/>
            <person name="Morgado L.N."/>
            <person name="Niskanen T."/>
            <person name="Noordeloos M.E."/>
            <person name="Ohm R.A."/>
            <person name="Ortiz-Santana B."/>
            <person name="Ovrebo C."/>
            <person name="Racz N."/>
            <person name="Riley R."/>
            <person name="Savchenko A."/>
            <person name="Shiryaev A."/>
            <person name="Soop K."/>
            <person name="Spirin V."/>
            <person name="Szebenyi C."/>
            <person name="Tomsovsky M."/>
            <person name="Tulloss R.E."/>
            <person name="Uehling J."/>
            <person name="Grigoriev I.V."/>
            <person name="Vagvolgyi C."/>
            <person name="Papp T."/>
            <person name="Martin F.M."/>
            <person name="Miettinen O."/>
            <person name="Hibbett D.S."/>
            <person name="Nagy L.G."/>
        </authorList>
    </citation>
    <scope>NUCLEOTIDE SEQUENCE [LARGE SCALE GENOMIC DNA]</scope>
    <source>
        <strain evidence="7 8">OMC1185</strain>
    </source>
</reference>
<sequence length="492" mass="53389">MQAPKVIPTVLDFTKKPSHSASSSFLQLRGDANATSRAESISDVARVETVESSATENEPVDDPELKLPKLKSLAIIILTNALLQVSFFIIVSSSSEYAASLGGTATFSGLVIGIPTVFSGLTLIPLMKLDEGVYKRPLHLACAASVLGNMLYGLAYKARFLYLILISRMVLGVSFAFWMYCKRYCSDPRIVGVRRRTALAGWLVVGQGSGFSVGPFLGGLLYRVGFKNEVFNGYTSPGWLMSAVWLAFWVAVALVFEDVKATPPPPPRTTEIELSDVTSASDPAPPSPRNTDRDEPKMTLQRWGVVVCMCWYAMTCFFILGAWEANIPVYTGAKFHYSPFAAGNLIALGGITTFPFLFANLFLARRVQDRHTLAVGSAIGLAGLLIMIAFLQTDTVQFGTLYFCWFLVALGFNLASTVTLSLLSKQLPGEWNGRISLAIQYSNYTGRVTGAVWGGAGVKVGMLNYLGLQIAIVGIGAVMFLTLWRDLKAKTG</sequence>
<dbReference type="Pfam" id="PF07690">
    <property type="entry name" value="MFS_1"/>
    <property type="match status" value="1"/>
</dbReference>
<gene>
    <name evidence="7" type="ORF">OE88DRAFT_1680970</name>
</gene>
<feature type="transmembrane region" description="Helical" evidence="6">
    <location>
        <begin position="343"/>
        <end position="363"/>
    </location>
</feature>
<feature type="transmembrane region" description="Helical" evidence="6">
    <location>
        <begin position="202"/>
        <end position="224"/>
    </location>
</feature>
<dbReference type="PANTHER" id="PTHR23510:SF64">
    <property type="entry name" value="INNER MEMBRANE TRANSPORT PROTEIN YAJR"/>
    <property type="match status" value="1"/>
</dbReference>